<dbReference type="InterPro" id="IPR046462">
    <property type="entry name" value="TerL_nuclease"/>
</dbReference>
<dbReference type="PANTHER" id="PTHR41287:SF1">
    <property type="entry name" value="PROTEIN YMFN"/>
    <property type="match status" value="1"/>
</dbReference>
<dbReference type="AlphaFoldDB" id="A0A0U1L2B0"/>
<keyword evidence="4" id="KW-1185">Reference proteome</keyword>
<accession>A0A0U1L2B0</accession>
<proteinExistence type="predicted"/>
<protein>
    <submittedName>
        <fullName evidence="3">Phage terminase, large subunit</fullName>
    </submittedName>
</protein>
<reference evidence="4" key="1">
    <citation type="submission" date="2015-03" db="EMBL/GenBank/DDBJ databases">
        <authorList>
            <person name="Nijsse Bart"/>
        </authorList>
    </citation>
    <scope>NUCLEOTIDE SEQUENCE [LARGE SCALE GENOMIC DNA]</scope>
</reference>
<dbReference type="Proteomes" id="UP000049855">
    <property type="component" value="Unassembled WGS sequence"/>
</dbReference>
<dbReference type="RefSeq" id="WP_021168098.1">
    <property type="nucleotide sequence ID" value="NZ_CTRP01000012.1"/>
</dbReference>
<feature type="domain" description="Terminase large subunit-like endonuclease" evidence="2">
    <location>
        <begin position="284"/>
        <end position="564"/>
    </location>
</feature>
<dbReference type="EMBL" id="CTRP01000012">
    <property type="protein sequence ID" value="CQR73313.1"/>
    <property type="molecule type" value="Genomic_DNA"/>
</dbReference>
<feature type="domain" description="Terminase large subunit-like ATPase" evidence="1">
    <location>
        <begin position="105"/>
        <end position="271"/>
    </location>
</feature>
<dbReference type="InterPro" id="IPR027417">
    <property type="entry name" value="P-loop_NTPase"/>
</dbReference>
<evidence type="ECO:0000259" key="1">
    <source>
        <dbReference type="Pfam" id="PF03354"/>
    </source>
</evidence>
<evidence type="ECO:0000313" key="4">
    <source>
        <dbReference type="Proteomes" id="UP000049855"/>
    </source>
</evidence>
<evidence type="ECO:0000259" key="2">
    <source>
        <dbReference type="Pfam" id="PF20441"/>
    </source>
</evidence>
<evidence type="ECO:0000313" key="3">
    <source>
        <dbReference type="EMBL" id="CQR73313.1"/>
    </source>
</evidence>
<dbReference type="InterPro" id="IPR046461">
    <property type="entry name" value="TerL_ATPase"/>
</dbReference>
<dbReference type="GO" id="GO:0004519">
    <property type="term" value="F:endonuclease activity"/>
    <property type="evidence" value="ECO:0007669"/>
    <property type="project" value="InterPro"/>
</dbReference>
<dbReference type="InterPro" id="IPR005021">
    <property type="entry name" value="Terminase_largesu-like"/>
</dbReference>
<dbReference type="Gene3D" id="3.40.50.300">
    <property type="entry name" value="P-loop containing nucleotide triphosphate hydrolases"/>
    <property type="match status" value="1"/>
</dbReference>
<organism evidence="3 4">
    <name type="scientific">Sporomusa ovata</name>
    <dbReference type="NCBI Taxonomy" id="2378"/>
    <lineage>
        <taxon>Bacteria</taxon>
        <taxon>Bacillati</taxon>
        <taxon>Bacillota</taxon>
        <taxon>Negativicutes</taxon>
        <taxon>Selenomonadales</taxon>
        <taxon>Sporomusaceae</taxon>
        <taxon>Sporomusa</taxon>
    </lineage>
</organism>
<dbReference type="Pfam" id="PF03354">
    <property type="entry name" value="TerL_ATPase"/>
    <property type="match status" value="1"/>
</dbReference>
<dbReference type="PANTHER" id="PTHR41287">
    <property type="match status" value="1"/>
</dbReference>
<sequence length="581" mass="67183">MLTELKTKYPQSYLLEYYEKCKSDEIIIGHELVLCLENLITDLLDNQFRYELESAWKRIKFIETKCCHSISPFAGKPFLLELWQKALIETTYAFKIYDEEAKQWLRRFTEVILIIGRKNGKSSLCAALGNCEFFCGETGTNILCASNDYEQSSIVFDEINNMREESRSLERVSRKNIKGIFMGNPKQKSKKGKFSRQNKAKIKKLSVKTGAKEGKNVDFAIVDEVHELKDDSLVMPIKQSMSTKLEPILFEITTEGFTDDGYLDNRLAYARRVLKGEILNKRLLVWLYTQDSEEEIYQNRSSWVKSNPNLGVSKKWSYLDGLVAQAKTETAVRSYMLAKDFNIKQNSAAAWLTEADINNPATFDPEQFRGKYYIGALDFAETTDLCNAKALFYDKETGRTFTMTMYFICEEKADAILEDENKLNPEKKNYREWAKQGLVTICPGSEVDAVYVVKWFYGLYEQYKMMPFKIGYDNWHALDFKKLVTEYFGEEVLERINMDFLSLSGPMRVVESDLKSKKLNYNNNEVDRWCLKNTSYTVNKLGLIMPVKLQGQSKNRIDGTLGFIIGQATFSRFKSEFLARG</sequence>
<dbReference type="Pfam" id="PF20441">
    <property type="entry name" value="TerL_nuclease"/>
    <property type="match status" value="1"/>
</dbReference>
<name>A0A0U1L2B0_9FIRM</name>
<gene>
    <name evidence="3" type="ORF">SpAn4DRAFT_2545</name>
</gene>